<keyword evidence="6" id="KW-1185">Reference proteome</keyword>
<dbReference type="InterPro" id="IPR029787">
    <property type="entry name" value="Nucleotide_cyclase"/>
</dbReference>
<dbReference type="Pfam" id="PF13377">
    <property type="entry name" value="Peripla_BP_3"/>
    <property type="match status" value="1"/>
</dbReference>
<dbReference type="Gene3D" id="3.40.50.2300">
    <property type="match status" value="2"/>
</dbReference>
<evidence type="ECO:0000256" key="2">
    <source>
        <dbReference type="ARBA" id="ARBA00023125"/>
    </source>
</evidence>
<dbReference type="PROSITE" id="PS50887">
    <property type="entry name" value="GGDEF"/>
    <property type="match status" value="1"/>
</dbReference>
<dbReference type="CDD" id="cd01949">
    <property type="entry name" value="GGDEF"/>
    <property type="match status" value="1"/>
</dbReference>
<dbReference type="RefSeq" id="WP_186982442.1">
    <property type="nucleotide sequence ID" value="NZ_JACOQH010000007.1"/>
</dbReference>
<dbReference type="CDD" id="cd06267">
    <property type="entry name" value="PBP1_LacI_sugar_binding-like"/>
    <property type="match status" value="1"/>
</dbReference>
<sequence length="766" mass="87565">MEKGQKRITIGVLAGGILDDFTKVVSRGVLSAAKRLGVNVVVLPGKYLDRDLSDNRELRYEYQYNTIFSYAEKEKIDALLVLAGSIGYCVSTERMKKMLTRYKVPCVLIASQVDGFVDVSYDNCAGVRQALEYLIKRVGCKKIGMIGGNSTNLDAEERKQTFFEVLREYGLPHDENVFVEGTLTRKNREIVSGFLEREPDLDAIFCVNDDTALGLYEELKRRGIQPGKDISVIGFDDVVAAARANPPIASVRADGAVLGEKALRMALAMLGGEKIESKKVPTRFILRDSVCQREEEGIFQADGAREFFALDNIFRDIFWRSEDRDDVGRMEQIKETMYALGGYLERQISEKKFFAEENGMQVYIDRLLNLGTMADADVENMLGIMKRIETVLKAWIRDGEHLYAMEKEFSLAYWKIIRAMDYENGRQREEQQTYNYSMKLFVRDMLEFENGNDQSYSLILNNLEWLHIEHAFLYAFGEPQIHLFREEFEAPDHLYLKAAKCGNDVFAVPFTEQKTAVEDMLCNPYIQTDKKYSFVQIPLFYNESLYGVLLCDLTNEIFENGEFLVNQMSSAMRIIKLLKVNETIQQQLEESFEAMRENNVVLDTLSKSDGLTMTLNRRGFYQEAEKMLTEARESRKPLLVLYADMNNLKIINDRYGHENGDFSLKMIGRLLAEQIGEKGVAGRIGGDEFAGMLYYDEPDGGKSFLRALRQAFERENKNSDKPYNVTVSAGAVRIDPEEEMTLEEALAKADQKLYIAKQHRKKEVAK</sequence>
<accession>A0ABR7IBQ6</accession>
<reference evidence="5 6" key="1">
    <citation type="submission" date="2020-08" db="EMBL/GenBank/DDBJ databases">
        <title>Genome public.</title>
        <authorList>
            <person name="Liu C."/>
            <person name="Sun Q."/>
        </authorList>
    </citation>
    <scope>NUCLEOTIDE SEQUENCE [LARGE SCALE GENOMIC DNA]</scope>
    <source>
        <strain evidence="5 6">BX0805</strain>
    </source>
</reference>
<dbReference type="SMART" id="SM00267">
    <property type="entry name" value="GGDEF"/>
    <property type="match status" value="1"/>
</dbReference>
<dbReference type="PANTHER" id="PTHR30146:SF24">
    <property type="entry name" value="XYLOSE OPERON REGULATORY PROTEIN"/>
    <property type="match status" value="1"/>
</dbReference>
<dbReference type="InterPro" id="IPR046335">
    <property type="entry name" value="LacI/GalR-like_sensor"/>
</dbReference>
<dbReference type="SUPFAM" id="SSF55073">
    <property type="entry name" value="Nucleotide cyclase"/>
    <property type="match status" value="1"/>
</dbReference>
<organism evidence="5 6">
    <name type="scientific">Roseburia yibonii</name>
    <dbReference type="NCBI Taxonomy" id="2763063"/>
    <lineage>
        <taxon>Bacteria</taxon>
        <taxon>Bacillati</taxon>
        <taxon>Bacillota</taxon>
        <taxon>Clostridia</taxon>
        <taxon>Lachnospirales</taxon>
        <taxon>Lachnospiraceae</taxon>
        <taxon>Roseburia</taxon>
    </lineage>
</organism>
<dbReference type="SUPFAM" id="SSF53822">
    <property type="entry name" value="Periplasmic binding protein-like I"/>
    <property type="match status" value="1"/>
</dbReference>
<evidence type="ECO:0000256" key="3">
    <source>
        <dbReference type="ARBA" id="ARBA00023163"/>
    </source>
</evidence>
<dbReference type="InterPro" id="IPR043128">
    <property type="entry name" value="Rev_trsase/Diguanyl_cyclase"/>
</dbReference>
<dbReference type="Proteomes" id="UP000621540">
    <property type="component" value="Unassembled WGS sequence"/>
</dbReference>
<comment type="caution">
    <text evidence="5">The sequence shown here is derived from an EMBL/GenBank/DDBJ whole genome shotgun (WGS) entry which is preliminary data.</text>
</comment>
<keyword evidence="3" id="KW-0804">Transcription</keyword>
<dbReference type="Pfam" id="PF00990">
    <property type="entry name" value="GGDEF"/>
    <property type="match status" value="1"/>
</dbReference>
<evidence type="ECO:0000313" key="5">
    <source>
        <dbReference type="EMBL" id="MBC5754389.1"/>
    </source>
</evidence>
<dbReference type="InterPro" id="IPR028082">
    <property type="entry name" value="Peripla_BP_I"/>
</dbReference>
<dbReference type="InterPro" id="IPR000160">
    <property type="entry name" value="GGDEF_dom"/>
</dbReference>
<keyword evidence="1" id="KW-0805">Transcription regulation</keyword>
<keyword evidence="2" id="KW-0238">DNA-binding</keyword>
<evidence type="ECO:0000313" key="6">
    <source>
        <dbReference type="Proteomes" id="UP000621540"/>
    </source>
</evidence>
<name>A0ABR7IBQ6_9FIRM</name>
<evidence type="ECO:0000259" key="4">
    <source>
        <dbReference type="PROSITE" id="PS50887"/>
    </source>
</evidence>
<evidence type="ECO:0000256" key="1">
    <source>
        <dbReference type="ARBA" id="ARBA00023015"/>
    </source>
</evidence>
<gene>
    <name evidence="5" type="ORF">H8Z76_10270</name>
</gene>
<dbReference type="Gene3D" id="3.30.70.270">
    <property type="match status" value="1"/>
</dbReference>
<feature type="domain" description="GGDEF" evidence="4">
    <location>
        <begin position="636"/>
        <end position="766"/>
    </location>
</feature>
<proteinExistence type="predicted"/>
<dbReference type="PANTHER" id="PTHR30146">
    <property type="entry name" value="LACI-RELATED TRANSCRIPTIONAL REPRESSOR"/>
    <property type="match status" value="1"/>
</dbReference>
<dbReference type="NCBIfam" id="TIGR00254">
    <property type="entry name" value="GGDEF"/>
    <property type="match status" value="1"/>
</dbReference>
<protein>
    <submittedName>
        <fullName evidence="5">GGDEF domain-containing protein</fullName>
    </submittedName>
</protein>
<dbReference type="EMBL" id="JACOQH010000007">
    <property type="protein sequence ID" value="MBC5754389.1"/>
    <property type="molecule type" value="Genomic_DNA"/>
</dbReference>